<dbReference type="AlphaFoldDB" id="A0A2S6GH07"/>
<organism evidence="4 5">
    <name type="scientific">Actinokineospora auranticolor</name>
    <dbReference type="NCBI Taxonomy" id="155976"/>
    <lineage>
        <taxon>Bacteria</taxon>
        <taxon>Bacillati</taxon>
        <taxon>Actinomycetota</taxon>
        <taxon>Actinomycetes</taxon>
        <taxon>Pseudonocardiales</taxon>
        <taxon>Pseudonocardiaceae</taxon>
        <taxon>Actinokineospora</taxon>
    </lineage>
</organism>
<keyword evidence="1" id="KW-0560">Oxidoreductase</keyword>
<dbReference type="SUPFAM" id="SSF55347">
    <property type="entry name" value="Glyceraldehyde-3-phosphate dehydrogenase-like, C-terminal domain"/>
    <property type="match status" value="1"/>
</dbReference>
<dbReference type="GO" id="GO:0004753">
    <property type="term" value="F:saccharopine dehydrogenase activity"/>
    <property type="evidence" value="ECO:0007669"/>
    <property type="project" value="TreeGrafter"/>
</dbReference>
<dbReference type="Pfam" id="PF03435">
    <property type="entry name" value="Sacchrp_dh_NADP"/>
    <property type="match status" value="1"/>
</dbReference>
<reference evidence="4 5" key="1">
    <citation type="submission" date="2018-02" db="EMBL/GenBank/DDBJ databases">
        <title>Genomic Encyclopedia of Archaeal and Bacterial Type Strains, Phase II (KMG-II): from individual species to whole genera.</title>
        <authorList>
            <person name="Goeker M."/>
        </authorList>
    </citation>
    <scope>NUCLEOTIDE SEQUENCE [LARGE SCALE GENOMIC DNA]</scope>
    <source>
        <strain evidence="4 5">YU 961-1</strain>
    </source>
</reference>
<feature type="domain" description="Saccharopine dehydrogenase-like C-terminal" evidence="3">
    <location>
        <begin position="115"/>
        <end position="360"/>
    </location>
</feature>
<proteinExistence type="predicted"/>
<dbReference type="GO" id="GO:0019878">
    <property type="term" value="P:lysine biosynthetic process via aminoadipic acid"/>
    <property type="evidence" value="ECO:0007669"/>
    <property type="project" value="TreeGrafter"/>
</dbReference>
<evidence type="ECO:0000256" key="1">
    <source>
        <dbReference type="ARBA" id="ARBA00023002"/>
    </source>
</evidence>
<keyword evidence="5" id="KW-1185">Reference proteome</keyword>
<dbReference type="SUPFAM" id="SSF51735">
    <property type="entry name" value="NAD(P)-binding Rossmann-fold domains"/>
    <property type="match status" value="1"/>
</dbReference>
<name>A0A2S6GH07_9PSEU</name>
<dbReference type="Proteomes" id="UP000239203">
    <property type="component" value="Unassembled WGS sequence"/>
</dbReference>
<accession>A0A2S6GH07</accession>
<dbReference type="InterPro" id="IPR005097">
    <property type="entry name" value="Sacchrp_dh_NADP-bd"/>
</dbReference>
<dbReference type="EMBL" id="PTIX01000019">
    <property type="protein sequence ID" value="PPK64451.1"/>
    <property type="molecule type" value="Genomic_DNA"/>
</dbReference>
<dbReference type="InterPro" id="IPR051168">
    <property type="entry name" value="AASS"/>
</dbReference>
<comment type="caution">
    <text evidence="4">The sequence shown here is derived from an EMBL/GenBank/DDBJ whole genome shotgun (WGS) entry which is preliminary data.</text>
</comment>
<feature type="domain" description="Saccharopine dehydrogenase NADP binding" evidence="2">
    <location>
        <begin position="3"/>
        <end position="110"/>
    </location>
</feature>
<sequence length="371" mass="40342">MIHWVGTGLSTGSGVGVLAERYEVALYGRTREKAAACVARLGLTGRVEPRSWDDLRPTRGDVVVSMLPATEHVRLLRLSIDAGAHYANTSYVSDEIAAYADAAREAGVVLLTEAGLDPGLDHLLAHDLVERARAAVQGPATATFTSYCGGIPAEPNEFRYRFSWAPRGVLTALLSPARYVFSGKETVTEHPWDATTDHTLDGERFEAYPNRDSLPFVSQYGFPGSWRLDTFIRGTLRLDGWLTTWQPVFAALRDPDPDHITALAADLAAKYPTTETDLDRVVLSVALTVRPNNGPEWSGSYLLDQTGTQTDSAMSRLVTVPLAAGITDILEGRLTPGLHRAAADPTSAQRWLAFLADHGVKPTYSNPEITE</sequence>
<gene>
    <name evidence="4" type="ORF">CLV40_11914</name>
</gene>
<dbReference type="GO" id="GO:0005737">
    <property type="term" value="C:cytoplasm"/>
    <property type="evidence" value="ECO:0007669"/>
    <property type="project" value="TreeGrafter"/>
</dbReference>
<dbReference type="PANTHER" id="PTHR11133">
    <property type="entry name" value="SACCHAROPINE DEHYDROGENASE"/>
    <property type="match status" value="1"/>
</dbReference>
<dbReference type="PANTHER" id="PTHR11133:SF22">
    <property type="entry name" value="ALPHA-AMINOADIPIC SEMIALDEHYDE SYNTHASE, MITOCHONDRIAL"/>
    <property type="match status" value="1"/>
</dbReference>
<dbReference type="Pfam" id="PF16653">
    <property type="entry name" value="Sacchrp_dh_C"/>
    <property type="match status" value="1"/>
</dbReference>
<evidence type="ECO:0000259" key="2">
    <source>
        <dbReference type="Pfam" id="PF03435"/>
    </source>
</evidence>
<dbReference type="InterPro" id="IPR032095">
    <property type="entry name" value="Sacchrp_dh-like_C"/>
</dbReference>
<protein>
    <submittedName>
        <fullName evidence="4">Saccharopine dehydrogenase (NADP+, L-glutamate forming)</fullName>
    </submittedName>
</protein>
<evidence type="ECO:0000259" key="3">
    <source>
        <dbReference type="Pfam" id="PF16653"/>
    </source>
</evidence>
<evidence type="ECO:0000313" key="5">
    <source>
        <dbReference type="Proteomes" id="UP000239203"/>
    </source>
</evidence>
<dbReference type="InterPro" id="IPR036291">
    <property type="entry name" value="NAD(P)-bd_dom_sf"/>
</dbReference>
<dbReference type="Gene3D" id="3.30.360.10">
    <property type="entry name" value="Dihydrodipicolinate Reductase, domain 2"/>
    <property type="match status" value="1"/>
</dbReference>
<evidence type="ECO:0000313" key="4">
    <source>
        <dbReference type="EMBL" id="PPK64451.1"/>
    </source>
</evidence>
<dbReference type="RefSeq" id="WP_219824126.1">
    <property type="nucleotide sequence ID" value="NZ_CP154825.1"/>
</dbReference>